<dbReference type="PaxDb" id="4081-Solyc00g304030.1.1"/>
<dbReference type="AlphaFoldDB" id="A0A3Q7GF82"/>
<dbReference type="PANTHER" id="PTHR33116:SF66">
    <property type="entry name" value="REVERSE TRANSCRIPTASE ZINC-BINDING DOMAIN-CONTAINING PROTEIN"/>
    <property type="match status" value="1"/>
</dbReference>
<dbReference type="OMA" id="LCRSYLW"/>
<reference evidence="1" key="1">
    <citation type="journal article" date="2012" name="Nature">
        <title>The tomato genome sequence provides insights into fleshy fruit evolution.</title>
        <authorList>
            <consortium name="Tomato Genome Consortium"/>
        </authorList>
    </citation>
    <scope>NUCLEOTIDE SEQUENCE [LARGE SCALE GENOMIC DNA]</scope>
    <source>
        <strain evidence="1">cv. Heinz 1706</strain>
    </source>
</reference>
<name>A0A3Q7GF82_SOLLC</name>
<dbReference type="PANTHER" id="PTHR33116">
    <property type="entry name" value="REVERSE TRANSCRIPTASE ZINC-BINDING DOMAIN-CONTAINING PROTEIN-RELATED-RELATED"/>
    <property type="match status" value="1"/>
</dbReference>
<evidence type="ECO:0000313" key="1">
    <source>
        <dbReference type="EnsemblPlants" id="Solyc05g021247.1.1"/>
    </source>
</evidence>
<proteinExistence type="predicted"/>
<accession>A0A3Q7GF82</accession>
<evidence type="ECO:0000313" key="2">
    <source>
        <dbReference type="Proteomes" id="UP000004994"/>
    </source>
</evidence>
<evidence type="ECO:0008006" key="3">
    <source>
        <dbReference type="Google" id="ProtNLM"/>
    </source>
</evidence>
<keyword evidence="2" id="KW-1185">Reference proteome</keyword>
<dbReference type="InParanoid" id="A0A3Q7GF82"/>
<organism evidence="1">
    <name type="scientific">Solanum lycopersicum</name>
    <name type="common">Tomato</name>
    <name type="synonym">Lycopersicon esculentum</name>
    <dbReference type="NCBI Taxonomy" id="4081"/>
    <lineage>
        <taxon>Eukaryota</taxon>
        <taxon>Viridiplantae</taxon>
        <taxon>Streptophyta</taxon>
        <taxon>Embryophyta</taxon>
        <taxon>Tracheophyta</taxon>
        <taxon>Spermatophyta</taxon>
        <taxon>Magnoliopsida</taxon>
        <taxon>eudicotyledons</taxon>
        <taxon>Gunneridae</taxon>
        <taxon>Pentapetalae</taxon>
        <taxon>asterids</taxon>
        <taxon>lamiids</taxon>
        <taxon>Solanales</taxon>
        <taxon>Solanaceae</taxon>
        <taxon>Solanoideae</taxon>
        <taxon>Solaneae</taxon>
        <taxon>Solanum</taxon>
        <taxon>Solanum subgen. Lycopersicon</taxon>
    </lineage>
</organism>
<reference evidence="1" key="2">
    <citation type="submission" date="2019-01" db="UniProtKB">
        <authorList>
            <consortium name="EnsemblPlants"/>
        </authorList>
    </citation>
    <scope>IDENTIFICATION</scope>
    <source>
        <strain evidence="1">cv. Heinz 1706</strain>
    </source>
</reference>
<dbReference type="Proteomes" id="UP000004994">
    <property type="component" value="Chromosome 5"/>
</dbReference>
<protein>
    <recommendedName>
        <fullName evidence="3">Reverse transcriptase zinc-binding domain-containing protein</fullName>
    </recommendedName>
</protein>
<dbReference type="EnsemblPlants" id="Solyc05g021247.1.1">
    <property type="protein sequence ID" value="Solyc05g021247.1.1"/>
    <property type="gene ID" value="Solyc05g021247.1"/>
</dbReference>
<sequence length="99" mass="11169">MAKINSWTAKKLSYAGRAQLVKTVLFGVQAYWAQLFIIPAKIIKLIEGLCRSYLWSGVGYVTKKALIAWDKVCSPKYEGGLGLINLKTWNRTEGMEDKQ</sequence>
<dbReference type="Gramene" id="Solyc05g021247.1.1">
    <property type="protein sequence ID" value="Solyc05g021247.1.1"/>
    <property type="gene ID" value="Solyc05g021247.1"/>
</dbReference>